<evidence type="ECO:0000259" key="8">
    <source>
        <dbReference type="PROSITE" id="PS50893"/>
    </source>
</evidence>
<dbReference type="Gene3D" id="3.90.70.10">
    <property type="entry name" value="Cysteine proteinases"/>
    <property type="match status" value="1"/>
</dbReference>
<feature type="domain" description="ABC transmembrane type-1" evidence="9">
    <location>
        <begin position="173"/>
        <end position="453"/>
    </location>
</feature>
<keyword evidence="4" id="KW-0067">ATP-binding</keyword>
<evidence type="ECO:0000256" key="5">
    <source>
        <dbReference type="ARBA" id="ARBA00022989"/>
    </source>
</evidence>
<dbReference type="InterPro" id="IPR017871">
    <property type="entry name" value="ABC_transporter-like_CS"/>
</dbReference>
<dbReference type="PANTHER" id="PTHR24221">
    <property type="entry name" value="ATP-BINDING CASSETTE SUB-FAMILY B"/>
    <property type="match status" value="1"/>
</dbReference>
<keyword evidence="5 7" id="KW-1133">Transmembrane helix</keyword>
<feature type="domain" description="ABC transporter" evidence="8">
    <location>
        <begin position="484"/>
        <end position="711"/>
    </location>
</feature>
<dbReference type="EMBL" id="CP026100">
    <property type="protein sequence ID" value="AYV46288.1"/>
    <property type="molecule type" value="Genomic_DNA"/>
</dbReference>
<evidence type="ECO:0000256" key="1">
    <source>
        <dbReference type="ARBA" id="ARBA00004651"/>
    </source>
</evidence>
<evidence type="ECO:0000256" key="4">
    <source>
        <dbReference type="ARBA" id="ARBA00022840"/>
    </source>
</evidence>
<dbReference type="Gene3D" id="3.40.50.300">
    <property type="entry name" value="P-loop containing nucleotide triphosphate hydrolases"/>
    <property type="match status" value="1"/>
</dbReference>
<keyword evidence="6 7" id="KW-0472">Membrane</keyword>
<dbReference type="InterPro" id="IPR003593">
    <property type="entry name" value="AAA+_ATPase"/>
</dbReference>
<feature type="transmembrane region" description="Helical" evidence="7">
    <location>
        <begin position="406"/>
        <end position="433"/>
    </location>
</feature>
<evidence type="ECO:0000256" key="2">
    <source>
        <dbReference type="ARBA" id="ARBA00022692"/>
    </source>
</evidence>
<dbReference type="GO" id="GO:0008233">
    <property type="term" value="F:peptidase activity"/>
    <property type="evidence" value="ECO:0007669"/>
    <property type="project" value="InterPro"/>
</dbReference>
<evidence type="ECO:0000313" key="14">
    <source>
        <dbReference type="Proteomes" id="UP000281192"/>
    </source>
</evidence>
<reference evidence="11 14" key="2">
    <citation type="submission" date="2018-01" db="EMBL/GenBank/DDBJ databases">
        <title>Complete genome sequence of Caulobacter flavus RHGG3.</title>
        <authorList>
            <person name="Yang E."/>
        </authorList>
    </citation>
    <scope>NUCLEOTIDE SEQUENCE [LARGE SCALE GENOMIC DNA]</scope>
    <source>
        <strain evidence="11 14">RHGG3</strain>
    </source>
</reference>
<dbReference type="PANTHER" id="PTHR24221:SF606">
    <property type="entry name" value="COLICIN V SECRETION-PROCESSING ATP-BINDING PROTEIN"/>
    <property type="match status" value="1"/>
</dbReference>
<dbReference type="Pfam" id="PF03412">
    <property type="entry name" value="Peptidase_C39"/>
    <property type="match status" value="1"/>
</dbReference>
<sequence>MGGLDGLNFARKRRLPVILAAEVAECGLACLAMVARWHGHDVDLGGLRQRVSVSMAGMTLRDLTQAADGLNLSARSIRIELHEAGQLMLPAVLHWNFNHFVVLKSVRADGFTIHDPALGERRVSLEAASESFTGVAVEFYPRAGTERLTVRGQVSLRSLFSSVVGMRRALLQVIGLSAALQLMIFAAPFQLQLVIDEALLRHDHELLLVLGASFGALVLFTAAVESLRAWSLKLFGLQASFQLVGNLVGHLLRLPLPWFEKRHTGDVMSRIGSANTLQDSLTRGVVEALLDGVMAVAAGAILFVYSPALAMVVVVSVALLAAVNLFLYPAIRRRSEERISASAREQSHMIESLRAATPLRVMGREAEREGEWRNLYADVVNAWASIGKYEVGQGVARTAIMGLQTVFVVVLGAQMIMEASGFSVGMLFAFLAFRQIFSDRAVGLIDQGVQFQLLALHLDRLGDIVRQEPETCEVSTELKVRGGVDLRGVSFRYGSSEPYVLSGINLEVQPGEFVAITGPSGGGKTTLLKLLLGLHAPTSGSVSLEGLPATPGAWRRWRQAVGLVAQDDLLLAGTIASNIAFFDPDLDMEQVRWAAGQARIHDDIVQMPMQYLSLVGDMGSALSGGQRQRVLLATALYRNPTILFLDEGTANLDPDSEVAIADVIAQMPVTRIVVAHRPALIERADRIIKVDGATLLEITKSRVKATVRSSF</sequence>
<dbReference type="InterPro" id="IPR003439">
    <property type="entry name" value="ABC_transporter-like_ATP-bd"/>
</dbReference>
<evidence type="ECO:0000313" key="13">
    <source>
        <dbReference type="Proteomes" id="UP000234483"/>
    </source>
</evidence>
<accession>A0A2N5CQC9</accession>
<dbReference type="SUPFAM" id="SSF52540">
    <property type="entry name" value="P-loop containing nucleoside triphosphate hydrolases"/>
    <property type="match status" value="1"/>
</dbReference>
<feature type="transmembrane region" description="Helical" evidence="7">
    <location>
        <begin position="288"/>
        <end position="305"/>
    </location>
</feature>
<dbReference type="Proteomes" id="UP000234483">
    <property type="component" value="Unassembled WGS sequence"/>
</dbReference>
<feature type="domain" description="Peptidase C39" evidence="10">
    <location>
        <begin position="20"/>
        <end position="139"/>
    </location>
</feature>
<evidence type="ECO:0000259" key="9">
    <source>
        <dbReference type="PROSITE" id="PS50929"/>
    </source>
</evidence>
<dbReference type="RefSeq" id="WP_101714396.1">
    <property type="nucleotide sequence ID" value="NZ_CP026100.1"/>
</dbReference>
<dbReference type="AlphaFoldDB" id="A0A2N5CQC9"/>
<dbReference type="Pfam" id="PF00005">
    <property type="entry name" value="ABC_tran"/>
    <property type="match status" value="1"/>
</dbReference>
<feature type="transmembrane region" description="Helical" evidence="7">
    <location>
        <begin position="169"/>
        <end position="194"/>
    </location>
</feature>
<keyword evidence="14" id="KW-1185">Reference proteome</keyword>
<dbReference type="KEGG" id="cfh:C1707_08475"/>
<dbReference type="InterPro" id="IPR027417">
    <property type="entry name" value="P-loop_NTPase"/>
</dbReference>
<dbReference type="InterPro" id="IPR011527">
    <property type="entry name" value="ABC1_TM_dom"/>
</dbReference>
<dbReference type="InterPro" id="IPR005074">
    <property type="entry name" value="Peptidase_C39"/>
</dbReference>
<keyword evidence="2 7" id="KW-0812">Transmembrane</keyword>
<dbReference type="OrthoDB" id="5288404at2"/>
<evidence type="ECO:0000313" key="12">
    <source>
        <dbReference type="EMBL" id="PLR10008.1"/>
    </source>
</evidence>
<dbReference type="GO" id="GO:0140359">
    <property type="term" value="F:ABC-type transporter activity"/>
    <property type="evidence" value="ECO:0007669"/>
    <property type="project" value="InterPro"/>
</dbReference>
<dbReference type="Proteomes" id="UP000281192">
    <property type="component" value="Chromosome"/>
</dbReference>
<organism evidence="12 13">
    <name type="scientific">Caulobacter flavus</name>
    <dbReference type="NCBI Taxonomy" id="1679497"/>
    <lineage>
        <taxon>Bacteria</taxon>
        <taxon>Pseudomonadati</taxon>
        <taxon>Pseudomonadota</taxon>
        <taxon>Alphaproteobacteria</taxon>
        <taxon>Caulobacterales</taxon>
        <taxon>Caulobacteraceae</taxon>
        <taxon>Caulobacter</taxon>
    </lineage>
</organism>
<dbReference type="InterPro" id="IPR039421">
    <property type="entry name" value="Type_1_exporter"/>
</dbReference>
<dbReference type="CDD" id="cd18567">
    <property type="entry name" value="ABC_6TM_CvaB_RaxB_like"/>
    <property type="match status" value="1"/>
</dbReference>
<comment type="subcellular location">
    <subcellularLocation>
        <location evidence="1">Cell membrane</location>
        <topology evidence="1">Multi-pass membrane protein</topology>
    </subcellularLocation>
</comment>
<dbReference type="InterPro" id="IPR036640">
    <property type="entry name" value="ABC1_TM_sf"/>
</dbReference>
<dbReference type="EMBL" id="PJRQ01000039">
    <property type="protein sequence ID" value="PLR10008.1"/>
    <property type="molecule type" value="Genomic_DNA"/>
</dbReference>
<dbReference type="PROSITE" id="PS00211">
    <property type="entry name" value="ABC_TRANSPORTER_1"/>
    <property type="match status" value="1"/>
</dbReference>
<feature type="transmembrane region" description="Helical" evidence="7">
    <location>
        <begin position="311"/>
        <end position="331"/>
    </location>
</feature>
<dbReference type="PROSITE" id="PS50893">
    <property type="entry name" value="ABC_TRANSPORTER_2"/>
    <property type="match status" value="1"/>
</dbReference>
<name>A0A2N5CQC9_9CAUL</name>
<dbReference type="PROSITE" id="PS50990">
    <property type="entry name" value="PEPTIDASE_C39"/>
    <property type="match status" value="1"/>
</dbReference>
<evidence type="ECO:0000256" key="7">
    <source>
        <dbReference type="SAM" id="Phobius"/>
    </source>
</evidence>
<evidence type="ECO:0000256" key="6">
    <source>
        <dbReference type="ARBA" id="ARBA00023136"/>
    </source>
</evidence>
<dbReference type="GO" id="GO:0016887">
    <property type="term" value="F:ATP hydrolysis activity"/>
    <property type="evidence" value="ECO:0007669"/>
    <property type="project" value="InterPro"/>
</dbReference>
<dbReference type="GO" id="GO:0006508">
    <property type="term" value="P:proteolysis"/>
    <property type="evidence" value="ECO:0007669"/>
    <property type="project" value="InterPro"/>
</dbReference>
<dbReference type="PROSITE" id="PS50929">
    <property type="entry name" value="ABC_TM1F"/>
    <property type="match status" value="1"/>
</dbReference>
<dbReference type="GO" id="GO:0005886">
    <property type="term" value="C:plasma membrane"/>
    <property type="evidence" value="ECO:0007669"/>
    <property type="project" value="UniProtKB-SubCell"/>
</dbReference>
<feature type="transmembrane region" description="Helical" evidence="7">
    <location>
        <begin position="206"/>
        <end position="224"/>
    </location>
</feature>
<evidence type="ECO:0000313" key="11">
    <source>
        <dbReference type="EMBL" id="AYV46288.1"/>
    </source>
</evidence>
<gene>
    <name evidence="11" type="ORF">C1707_08475</name>
    <name evidence="12" type="ORF">CFHF_18140</name>
</gene>
<evidence type="ECO:0000256" key="3">
    <source>
        <dbReference type="ARBA" id="ARBA00022741"/>
    </source>
</evidence>
<dbReference type="SUPFAM" id="SSF90123">
    <property type="entry name" value="ABC transporter transmembrane region"/>
    <property type="match status" value="1"/>
</dbReference>
<dbReference type="Pfam" id="PF00664">
    <property type="entry name" value="ABC_membrane"/>
    <property type="match status" value="1"/>
</dbReference>
<protein>
    <submittedName>
        <fullName evidence="12">ABC transporter</fullName>
    </submittedName>
</protein>
<dbReference type="Gene3D" id="1.20.1560.10">
    <property type="entry name" value="ABC transporter type 1, transmembrane domain"/>
    <property type="match status" value="1"/>
</dbReference>
<dbReference type="GO" id="GO:0034040">
    <property type="term" value="F:ATPase-coupled lipid transmembrane transporter activity"/>
    <property type="evidence" value="ECO:0007669"/>
    <property type="project" value="TreeGrafter"/>
</dbReference>
<dbReference type="SMART" id="SM00382">
    <property type="entry name" value="AAA"/>
    <property type="match status" value="1"/>
</dbReference>
<proteinExistence type="predicted"/>
<dbReference type="GO" id="GO:0005524">
    <property type="term" value="F:ATP binding"/>
    <property type="evidence" value="ECO:0007669"/>
    <property type="project" value="UniProtKB-KW"/>
</dbReference>
<evidence type="ECO:0000259" key="10">
    <source>
        <dbReference type="PROSITE" id="PS50990"/>
    </source>
</evidence>
<keyword evidence="3" id="KW-0547">Nucleotide-binding</keyword>
<reference evidence="12 13" key="1">
    <citation type="submission" date="2017-12" db="EMBL/GenBank/DDBJ databases">
        <title>The genome sequence of Caulobacter flavus CGMCC1 15093.</title>
        <authorList>
            <person name="Gao J."/>
            <person name="Mao X."/>
            <person name="Sun J."/>
        </authorList>
    </citation>
    <scope>NUCLEOTIDE SEQUENCE [LARGE SCALE GENOMIC DNA]</scope>
    <source>
        <strain evidence="12 13">CGMCC1 15093</strain>
    </source>
</reference>